<accession>A0A6J3MFM6</accession>
<feature type="compositionally biased region" description="Low complexity" evidence="4">
    <location>
        <begin position="8"/>
        <end position="30"/>
    </location>
</feature>
<dbReference type="AlphaFoldDB" id="A0A6J3MFM6"/>
<dbReference type="InterPro" id="IPR051553">
    <property type="entry name" value="Ran_GTPase-activating"/>
</dbReference>
<feature type="repeat" description="RCC1" evidence="3">
    <location>
        <begin position="375"/>
        <end position="432"/>
    </location>
</feature>
<evidence type="ECO:0000256" key="3">
    <source>
        <dbReference type="PROSITE-ProRule" id="PRU00235"/>
    </source>
</evidence>
<reference evidence="7" key="3">
    <citation type="submission" date="2025-08" db="UniProtKB">
        <authorList>
            <consortium name="RefSeq"/>
        </authorList>
    </citation>
    <scope>IDENTIFICATION</scope>
    <source>
        <strain evidence="7">CBS 342.82</strain>
    </source>
</reference>
<organism evidence="7">
    <name type="scientific">Dissoconium aciculare CBS 342.82</name>
    <dbReference type="NCBI Taxonomy" id="1314786"/>
    <lineage>
        <taxon>Eukaryota</taxon>
        <taxon>Fungi</taxon>
        <taxon>Dikarya</taxon>
        <taxon>Ascomycota</taxon>
        <taxon>Pezizomycotina</taxon>
        <taxon>Dothideomycetes</taxon>
        <taxon>Dothideomycetidae</taxon>
        <taxon>Mycosphaerellales</taxon>
        <taxon>Dissoconiaceae</taxon>
        <taxon>Dissoconium</taxon>
    </lineage>
</organism>
<reference evidence="7" key="1">
    <citation type="submission" date="2020-01" db="EMBL/GenBank/DDBJ databases">
        <authorList>
            <consortium name="DOE Joint Genome Institute"/>
            <person name="Haridas S."/>
            <person name="Albert R."/>
            <person name="Binder M."/>
            <person name="Bloem J."/>
            <person name="Labutti K."/>
            <person name="Salamov A."/>
            <person name="Andreopoulos B."/>
            <person name="Baker S.E."/>
            <person name="Barry K."/>
            <person name="Bills G."/>
            <person name="Bluhm B.H."/>
            <person name="Cannon C."/>
            <person name="Castanera R."/>
            <person name="Culley D.E."/>
            <person name="Daum C."/>
            <person name="Ezra D."/>
            <person name="Gonzalez J.B."/>
            <person name="Henrissat B."/>
            <person name="Kuo A."/>
            <person name="Liang C."/>
            <person name="Lipzen A."/>
            <person name="Lutzoni F."/>
            <person name="Magnuson J."/>
            <person name="Mondo S."/>
            <person name="Nolan M."/>
            <person name="Ohm R."/>
            <person name="Pangilinan J."/>
            <person name="Park H.-J."/>
            <person name="Ramirez L."/>
            <person name="Alfaro M."/>
            <person name="Sun H."/>
            <person name="Tritt A."/>
            <person name="Yoshinaga Y."/>
            <person name="Zwiers L.-H."/>
            <person name="Turgeon B.G."/>
            <person name="Goodwin S.B."/>
            <person name="Spatafora J.W."/>
            <person name="Crous P.W."/>
            <person name="Grigoriev I.V."/>
        </authorList>
    </citation>
    <scope>NUCLEOTIDE SEQUENCE</scope>
    <source>
        <strain evidence="7">CBS 342.82</strain>
    </source>
</reference>
<feature type="repeat" description="RCC1" evidence="3">
    <location>
        <begin position="183"/>
        <end position="239"/>
    </location>
</feature>
<keyword evidence="2" id="KW-0677">Repeat</keyword>
<dbReference type="GO" id="GO:0005737">
    <property type="term" value="C:cytoplasm"/>
    <property type="evidence" value="ECO:0007669"/>
    <property type="project" value="TreeGrafter"/>
</dbReference>
<dbReference type="InterPro" id="IPR058923">
    <property type="entry name" value="RCC1-like_dom"/>
</dbReference>
<dbReference type="PANTHER" id="PTHR45982">
    <property type="entry name" value="REGULATOR OF CHROMOSOME CONDENSATION"/>
    <property type="match status" value="1"/>
</dbReference>
<feature type="compositionally biased region" description="Low complexity" evidence="4">
    <location>
        <begin position="59"/>
        <end position="71"/>
    </location>
</feature>
<dbReference type="SUPFAM" id="SSF50985">
    <property type="entry name" value="RCC1/BLIP-II"/>
    <property type="match status" value="1"/>
</dbReference>
<feature type="repeat" description="RCC1" evidence="3">
    <location>
        <begin position="433"/>
        <end position="489"/>
    </location>
</feature>
<gene>
    <name evidence="7" type="ORF">K489DRAFT_386904</name>
</gene>
<dbReference type="Proteomes" id="UP000504637">
    <property type="component" value="Unplaced"/>
</dbReference>
<dbReference type="GO" id="GO:0005085">
    <property type="term" value="F:guanyl-nucleotide exchange factor activity"/>
    <property type="evidence" value="ECO:0007669"/>
    <property type="project" value="TreeGrafter"/>
</dbReference>
<dbReference type="OrthoDB" id="61110at2759"/>
<dbReference type="RefSeq" id="XP_033463684.1">
    <property type="nucleotide sequence ID" value="XM_033606270.1"/>
</dbReference>
<dbReference type="Pfam" id="PF25390">
    <property type="entry name" value="WD40_RLD"/>
    <property type="match status" value="1"/>
</dbReference>
<evidence type="ECO:0000259" key="5">
    <source>
        <dbReference type="Pfam" id="PF25390"/>
    </source>
</evidence>
<feature type="repeat" description="RCC1" evidence="3">
    <location>
        <begin position="322"/>
        <end position="374"/>
    </location>
</feature>
<feature type="repeat" description="RCC1" evidence="3">
    <location>
        <begin position="240"/>
        <end position="321"/>
    </location>
</feature>
<feature type="compositionally biased region" description="Acidic residues" evidence="4">
    <location>
        <begin position="268"/>
        <end position="280"/>
    </location>
</feature>
<feature type="region of interest" description="Disordered" evidence="4">
    <location>
        <begin position="1"/>
        <end position="163"/>
    </location>
</feature>
<dbReference type="InterPro" id="IPR009091">
    <property type="entry name" value="RCC1/BLIP-II"/>
</dbReference>
<reference evidence="7" key="2">
    <citation type="submission" date="2020-04" db="EMBL/GenBank/DDBJ databases">
        <authorList>
            <consortium name="NCBI Genome Project"/>
        </authorList>
    </citation>
    <scope>NUCLEOTIDE SEQUENCE</scope>
    <source>
        <strain evidence="7">CBS 342.82</strain>
    </source>
</reference>
<evidence type="ECO:0000313" key="7">
    <source>
        <dbReference type="RefSeq" id="XP_033463684.1"/>
    </source>
</evidence>
<feature type="region of interest" description="Disordered" evidence="4">
    <location>
        <begin position="268"/>
        <end position="296"/>
    </location>
</feature>
<evidence type="ECO:0000313" key="6">
    <source>
        <dbReference type="Proteomes" id="UP000504637"/>
    </source>
</evidence>
<evidence type="ECO:0000256" key="4">
    <source>
        <dbReference type="SAM" id="MobiDB-lite"/>
    </source>
</evidence>
<dbReference type="InterPro" id="IPR000408">
    <property type="entry name" value="Reg_chr_condens"/>
</dbReference>
<feature type="compositionally biased region" description="Basic and acidic residues" evidence="4">
    <location>
        <begin position="128"/>
        <end position="144"/>
    </location>
</feature>
<evidence type="ECO:0000256" key="1">
    <source>
        <dbReference type="ARBA" id="ARBA00022658"/>
    </source>
</evidence>
<protein>
    <submittedName>
        <fullName evidence="7">RCC1/BLIP-II</fullName>
    </submittedName>
</protein>
<evidence type="ECO:0000256" key="2">
    <source>
        <dbReference type="ARBA" id="ARBA00022737"/>
    </source>
</evidence>
<keyword evidence="1" id="KW-0344">Guanine-nucleotide releasing factor</keyword>
<sequence>MAQVKYIKNQAGTAKTNKANTAKKVVQPETATKKRKTKEETDATEEPTTKKRATKAKAAEGALPKKASTKTAAKETTAKAPAKKAAPKATSKTTTETSTKTTKVAAKPVTKAAAKPAAAKKAAPKKAATKDAAKSEAPEEKAEAKPAASRKRKATEEVSAPPAKKVKALVKGPVIGQAPTQRLHIYVFGEGSAGELGLGTAKNAIDVKRPRLNANLSADKVGIVQIAAGGMHCIALTHDNKILTWGVNDQGTLGRNTDWDGGVRDIDAAEEDSDDDDDDSGLNPHESTPAEVDWSSTEVAPDTKFVKVAAGDSTSFALTDDGRVYGWGCFRSNDGIFGLTPDVKVATRPVLISDLKNVLDIKAGANHALALDSKGAVYAWGSGQQNQLGRRIVERTKTEGLRPREFGLPKSATKRIVSIETGSYHSFAISKNGDTYAWGLNNFGQTGITDDAGQDEAAIMRPQIIEAFQGQKVISIKGGEKHSLAATEDGSCFVWGRMDGHQMGIADADLAKLPEDILIKDADGKGRIIAIPQKVVAIDGAVVHVASNSDHCLAVTKEGKAWSWGFSTNYQTGQGQDEDVVVATLIDNTAVREKKLNGATTGGQFSVLTAPADA</sequence>
<dbReference type="GeneID" id="54364070"/>
<name>A0A6J3MFM6_9PEZI</name>
<feature type="compositionally biased region" description="Low complexity" evidence="4">
    <location>
        <begin position="87"/>
        <end position="121"/>
    </location>
</feature>
<feature type="repeat" description="RCC1" evidence="3">
    <location>
        <begin position="490"/>
        <end position="558"/>
    </location>
</feature>
<dbReference type="PRINTS" id="PR00633">
    <property type="entry name" value="RCCNDNSATION"/>
</dbReference>
<proteinExistence type="predicted"/>
<keyword evidence="6" id="KW-1185">Reference proteome</keyword>
<dbReference type="PROSITE" id="PS50012">
    <property type="entry name" value="RCC1_3"/>
    <property type="match status" value="6"/>
</dbReference>
<dbReference type="Gene3D" id="2.130.10.30">
    <property type="entry name" value="Regulator of chromosome condensation 1/beta-lactamase-inhibitor protein II"/>
    <property type="match status" value="1"/>
</dbReference>
<dbReference type="PANTHER" id="PTHR45982:SF1">
    <property type="entry name" value="REGULATOR OF CHROMOSOME CONDENSATION"/>
    <property type="match status" value="1"/>
</dbReference>
<feature type="domain" description="RCC1-like" evidence="5">
    <location>
        <begin position="185"/>
        <end position="608"/>
    </location>
</feature>